<dbReference type="Proteomes" id="UP000254711">
    <property type="component" value="Unassembled WGS sequence"/>
</dbReference>
<keyword evidence="3" id="KW-1185">Reference proteome</keyword>
<sequence>MLETVHSAADHVTIVVSMSIAAQHDASVIQDLAPGRPDAMPDFSLDIPSPGRVSPGAIAVDDESKACIWSAELQKGASILQKRFPRQSAASPRAWRPPAPRLERQGATPGQTPLHHCNGIKRCIYDI</sequence>
<proteinExistence type="predicted"/>
<organism evidence="2 3">
    <name type="scientific">Dyella solisilvae</name>
    <dbReference type="NCBI Taxonomy" id="1920168"/>
    <lineage>
        <taxon>Bacteria</taxon>
        <taxon>Pseudomonadati</taxon>
        <taxon>Pseudomonadota</taxon>
        <taxon>Gammaproteobacteria</taxon>
        <taxon>Lysobacterales</taxon>
        <taxon>Rhodanobacteraceae</taxon>
        <taxon>Dyella</taxon>
    </lineage>
</organism>
<dbReference type="EMBL" id="QQSY01000001">
    <property type="protein sequence ID" value="RDI99394.1"/>
    <property type="molecule type" value="Genomic_DNA"/>
</dbReference>
<evidence type="ECO:0000313" key="3">
    <source>
        <dbReference type="Proteomes" id="UP000254711"/>
    </source>
</evidence>
<evidence type="ECO:0000313" key="2">
    <source>
        <dbReference type="EMBL" id="RDI99394.1"/>
    </source>
</evidence>
<comment type="caution">
    <text evidence="2">The sequence shown here is derived from an EMBL/GenBank/DDBJ whole genome shotgun (WGS) entry which is preliminary data.</text>
</comment>
<protein>
    <submittedName>
        <fullName evidence="2">Uncharacterized protein</fullName>
    </submittedName>
</protein>
<dbReference type="RefSeq" id="WP_114823136.1">
    <property type="nucleotide sequence ID" value="NZ_QQSY01000001.1"/>
</dbReference>
<name>A0A370K9R5_9GAMM</name>
<reference evidence="2 3" key="1">
    <citation type="submission" date="2018-07" db="EMBL/GenBank/DDBJ databases">
        <title>Dyella solisilvae sp. nov., isolated from the pine and broad-leaved mixed forest soil.</title>
        <authorList>
            <person name="Gao Z."/>
            <person name="Qiu L."/>
        </authorList>
    </citation>
    <scope>NUCLEOTIDE SEQUENCE [LARGE SCALE GENOMIC DNA]</scope>
    <source>
        <strain evidence="2 3">DHG54</strain>
    </source>
</reference>
<accession>A0A370K9R5</accession>
<feature type="region of interest" description="Disordered" evidence="1">
    <location>
        <begin position="83"/>
        <end position="112"/>
    </location>
</feature>
<gene>
    <name evidence="2" type="ORF">DVT68_00580</name>
</gene>
<dbReference type="AlphaFoldDB" id="A0A370K9R5"/>
<evidence type="ECO:0000256" key="1">
    <source>
        <dbReference type="SAM" id="MobiDB-lite"/>
    </source>
</evidence>